<sequence>MARDRWQFYEFPKTVDDGAEPGGAPSPHRRTRMSGETHLTVPELVVQGGQGDKKPTEENPRIIVDGGKAEGGDADARAYATGNTQQQQQQLIFQGFSAVFPEKARVDELQEQIRQQGITIQDLTEQLEKANNYVEEQKARFEEVKKRLDAREEEFKKHQSAWQEARDLEPEIKQLRQSEEDARQAWENARQQTTQKENEKYIADIRAYQTELKMEKEARGAEAAQYKVVEAERSRLEDRVSELRAQLGSNFDSVRVQKPAEKSDEEMKLEEMITKAQEKWDSAKTTVASCTKVVSVEEENAINHKKMGVEYDGPLEKRKKAMYDAQENAANLGKEVERLVDRLKIQRSERFGSTDSASTAPDSLMTITSRDSVFTADTEWTSFSCDQCGKTTKLLFPGLRSVRSTRTSISDSRKSG</sequence>
<name>A0AAE0P3L8_9PEZI</name>
<evidence type="ECO:0000313" key="4">
    <source>
        <dbReference type="Proteomes" id="UP001285441"/>
    </source>
</evidence>
<evidence type="ECO:0000313" key="3">
    <source>
        <dbReference type="EMBL" id="KAK3392726.1"/>
    </source>
</evidence>
<feature type="compositionally biased region" description="Basic and acidic residues" evidence="2">
    <location>
        <begin position="51"/>
        <end position="60"/>
    </location>
</feature>
<feature type="coiled-coil region" evidence="1">
    <location>
        <begin position="106"/>
        <end position="246"/>
    </location>
</feature>
<dbReference type="AlphaFoldDB" id="A0AAE0P3L8"/>
<evidence type="ECO:0000256" key="1">
    <source>
        <dbReference type="SAM" id="Coils"/>
    </source>
</evidence>
<feature type="coiled-coil region" evidence="1">
    <location>
        <begin position="322"/>
        <end position="349"/>
    </location>
</feature>
<reference evidence="3" key="1">
    <citation type="journal article" date="2023" name="Mol. Phylogenet. Evol.">
        <title>Genome-scale phylogeny and comparative genomics of the fungal order Sordariales.</title>
        <authorList>
            <person name="Hensen N."/>
            <person name="Bonometti L."/>
            <person name="Westerberg I."/>
            <person name="Brannstrom I.O."/>
            <person name="Guillou S."/>
            <person name="Cros-Aarteil S."/>
            <person name="Calhoun S."/>
            <person name="Haridas S."/>
            <person name="Kuo A."/>
            <person name="Mondo S."/>
            <person name="Pangilinan J."/>
            <person name="Riley R."/>
            <person name="LaButti K."/>
            <person name="Andreopoulos B."/>
            <person name="Lipzen A."/>
            <person name="Chen C."/>
            <person name="Yan M."/>
            <person name="Daum C."/>
            <person name="Ng V."/>
            <person name="Clum A."/>
            <person name="Steindorff A."/>
            <person name="Ohm R.A."/>
            <person name="Martin F."/>
            <person name="Silar P."/>
            <person name="Natvig D.O."/>
            <person name="Lalanne C."/>
            <person name="Gautier V."/>
            <person name="Ament-Velasquez S.L."/>
            <person name="Kruys A."/>
            <person name="Hutchinson M.I."/>
            <person name="Powell A.J."/>
            <person name="Barry K."/>
            <person name="Miller A.N."/>
            <person name="Grigoriev I.V."/>
            <person name="Debuchy R."/>
            <person name="Gladieux P."/>
            <person name="Hiltunen Thoren M."/>
            <person name="Johannesson H."/>
        </authorList>
    </citation>
    <scope>NUCLEOTIDE SEQUENCE</scope>
    <source>
        <strain evidence="3">CBS 232.78</strain>
    </source>
</reference>
<proteinExistence type="predicted"/>
<dbReference type="EMBL" id="JAULSW010000001">
    <property type="protein sequence ID" value="KAK3392726.1"/>
    <property type="molecule type" value="Genomic_DNA"/>
</dbReference>
<reference evidence="3" key="2">
    <citation type="submission" date="2023-06" db="EMBL/GenBank/DDBJ databases">
        <authorList>
            <consortium name="Lawrence Berkeley National Laboratory"/>
            <person name="Haridas S."/>
            <person name="Hensen N."/>
            <person name="Bonometti L."/>
            <person name="Westerberg I."/>
            <person name="Brannstrom I.O."/>
            <person name="Guillou S."/>
            <person name="Cros-Aarteil S."/>
            <person name="Calhoun S."/>
            <person name="Kuo A."/>
            <person name="Mondo S."/>
            <person name="Pangilinan J."/>
            <person name="Riley R."/>
            <person name="LaButti K."/>
            <person name="Andreopoulos B."/>
            <person name="Lipzen A."/>
            <person name="Chen C."/>
            <person name="Yanf M."/>
            <person name="Daum C."/>
            <person name="Ng V."/>
            <person name="Clum A."/>
            <person name="Steindorff A."/>
            <person name="Ohm R."/>
            <person name="Martin F."/>
            <person name="Silar P."/>
            <person name="Natvig D."/>
            <person name="Lalanne C."/>
            <person name="Gautier V."/>
            <person name="Ament-velasquez S.L."/>
            <person name="Kruys A."/>
            <person name="Hutchinson M.I."/>
            <person name="Powell A.J."/>
            <person name="Barry K."/>
            <person name="Miller A.N."/>
            <person name="Grigoriev I.V."/>
            <person name="Debuchy R."/>
            <person name="Gladieux P."/>
            <person name="Thoren M.H."/>
            <person name="Johannesson H."/>
        </authorList>
    </citation>
    <scope>NUCLEOTIDE SEQUENCE</scope>
    <source>
        <strain evidence="3">CBS 232.78</strain>
    </source>
</reference>
<feature type="region of interest" description="Disordered" evidence="2">
    <location>
        <begin position="12"/>
        <end position="74"/>
    </location>
</feature>
<keyword evidence="4" id="KW-1185">Reference proteome</keyword>
<keyword evidence="1" id="KW-0175">Coiled coil</keyword>
<accession>A0AAE0P3L8</accession>
<gene>
    <name evidence="3" type="ORF">B0H63DRAFT_530143</name>
</gene>
<organism evidence="3 4">
    <name type="scientific">Podospora didyma</name>
    <dbReference type="NCBI Taxonomy" id="330526"/>
    <lineage>
        <taxon>Eukaryota</taxon>
        <taxon>Fungi</taxon>
        <taxon>Dikarya</taxon>
        <taxon>Ascomycota</taxon>
        <taxon>Pezizomycotina</taxon>
        <taxon>Sordariomycetes</taxon>
        <taxon>Sordariomycetidae</taxon>
        <taxon>Sordariales</taxon>
        <taxon>Podosporaceae</taxon>
        <taxon>Podospora</taxon>
    </lineage>
</organism>
<comment type="caution">
    <text evidence="3">The sequence shown here is derived from an EMBL/GenBank/DDBJ whole genome shotgun (WGS) entry which is preliminary data.</text>
</comment>
<dbReference type="Proteomes" id="UP001285441">
    <property type="component" value="Unassembled WGS sequence"/>
</dbReference>
<protein>
    <submittedName>
        <fullName evidence="3">Uncharacterized protein</fullName>
    </submittedName>
</protein>
<evidence type="ECO:0000256" key="2">
    <source>
        <dbReference type="SAM" id="MobiDB-lite"/>
    </source>
</evidence>